<keyword evidence="3" id="KW-1185">Reference proteome</keyword>
<keyword evidence="1" id="KW-0812">Transmembrane</keyword>
<dbReference type="RefSeq" id="WP_200555669.1">
    <property type="nucleotide sequence ID" value="NZ_JAEPES010000002.1"/>
</dbReference>
<sequence>MAMRAPLPPTHPVDQLIGFTGFFVVVFFGVTVYCELSAQPALGWALLLLGLVVLFGLLIRRRMKIVRLALEAAVEEDESVGTGSSVQ</sequence>
<evidence type="ECO:0000313" key="2">
    <source>
        <dbReference type="EMBL" id="MBK4347310.1"/>
    </source>
</evidence>
<keyword evidence="1" id="KW-1133">Transmembrane helix</keyword>
<comment type="caution">
    <text evidence="2">The sequence shown here is derived from an EMBL/GenBank/DDBJ whole genome shotgun (WGS) entry which is preliminary data.</text>
</comment>
<dbReference type="EMBL" id="JAEPES010000002">
    <property type="protein sequence ID" value="MBK4347310.1"/>
    <property type="molecule type" value="Genomic_DNA"/>
</dbReference>
<name>A0A934W4A8_9MICO</name>
<feature type="transmembrane region" description="Helical" evidence="1">
    <location>
        <begin position="12"/>
        <end position="30"/>
    </location>
</feature>
<gene>
    <name evidence="2" type="ORF">IV501_06660</name>
</gene>
<reference evidence="2" key="1">
    <citation type="submission" date="2021-01" db="EMBL/GenBank/DDBJ databases">
        <title>Lacisediminihabitans sp. nov. strain G11-30, isolated from Antarctic Soil.</title>
        <authorList>
            <person name="Li J."/>
        </authorList>
    </citation>
    <scope>NUCLEOTIDE SEQUENCE</scope>
    <source>
        <strain evidence="2">G11-30</strain>
    </source>
</reference>
<dbReference type="Proteomes" id="UP000636458">
    <property type="component" value="Unassembled WGS sequence"/>
</dbReference>
<evidence type="ECO:0000256" key="1">
    <source>
        <dbReference type="SAM" id="Phobius"/>
    </source>
</evidence>
<proteinExistence type="predicted"/>
<keyword evidence="1" id="KW-0472">Membrane</keyword>
<organism evidence="2 3">
    <name type="scientific">Lacisediminihabitans changchengi</name>
    <dbReference type="NCBI Taxonomy" id="2787634"/>
    <lineage>
        <taxon>Bacteria</taxon>
        <taxon>Bacillati</taxon>
        <taxon>Actinomycetota</taxon>
        <taxon>Actinomycetes</taxon>
        <taxon>Micrococcales</taxon>
        <taxon>Microbacteriaceae</taxon>
        <taxon>Lacisediminihabitans</taxon>
    </lineage>
</organism>
<protein>
    <submittedName>
        <fullName evidence="2">Uncharacterized protein</fullName>
    </submittedName>
</protein>
<evidence type="ECO:0000313" key="3">
    <source>
        <dbReference type="Proteomes" id="UP000636458"/>
    </source>
</evidence>
<dbReference type="AlphaFoldDB" id="A0A934W4A8"/>
<accession>A0A934W4A8</accession>
<feature type="transmembrane region" description="Helical" evidence="1">
    <location>
        <begin position="42"/>
        <end position="59"/>
    </location>
</feature>